<gene>
    <name evidence="1" type="ORF">BO225_00980</name>
</gene>
<dbReference type="RefSeq" id="WP_076340431.1">
    <property type="nucleotide sequence ID" value="NZ_CANTAN010000012.1"/>
</dbReference>
<dbReference type="OrthoDB" id="1851235at2"/>
<sequence>MKVIICVDQDNGILFNHRRVSRDRRVIEQIEAENEEIWMSSYSKKMFENDEGAKISEDLDDKPIVFLEEDIPKDWVIDELILYRFDELYPSDIKLTFDLKKMVLKNVTTLEGYSHPRIDKEEYVR</sequence>
<keyword evidence="2" id="KW-1185">Reference proteome</keyword>
<accession>A0A1U7NQB4</accession>
<dbReference type="STRING" id="1862672.BO225_00980"/>
<proteinExistence type="predicted"/>
<name>A0A1U7NQB4_9FIRM</name>
<evidence type="ECO:0000313" key="2">
    <source>
        <dbReference type="Proteomes" id="UP000186705"/>
    </source>
</evidence>
<dbReference type="GeneID" id="78274526"/>
<dbReference type="Proteomes" id="UP000186705">
    <property type="component" value="Unassembled WGS sequence"/>
</dbReference>
<evidence type="ECO:0000313" key="1">
    <source>
        <dbReference type="EMBL" id="OLU47825.1"/>
    </source>
</evidence>
<reference evidence="1 2" key="1">
    <citation type="submission" date="2016-11" db="EMBL/GenBank/DDBJ databases">
        <title>Description of two novel members of the family Erysipelotrichaceae: Ileibacterium lipovorans gen. nov., sp. nov. and Dubosiella newyorkensis, gen. nov., sp. nov.</title>
        <authorList>
            <person name="Cox L.M."/>
            <person name="Sohn J."/>
            <person name="Tyrrell K.L."/>
            <person name="Citron D.M."/>
            <person name="Lawson P.A."/>
            <person name="Patel N.B."/>
            <person name="Iizumi T."/>
            <person name="Perez-Perez G.I."/>
            <person name="Goldstein E.J."/>
            <person name="Blaser M.J."/>
        </authorList>
    </citation>
    <scope>NUCLEOTIDE SEQUENCE [LARGE SCALE GENOMIC DNA]</scope>
    <source>
        <strain evidence="1 2">NYU-BL-A4</strain>
    </source>
</reference>
<dbReference type="AlphaFoldDB" id="A0A1U7NQB4"/>
<organism evidence="1 2">
    <name type="scientific">Dubosiella newyorkensis</name>
    <dbReference type="NCBI Taxonomy" id="1862672"/>
    <lineage>
        <taxon>Bacteria</taxon>
        <taxon>Bacillati</taxon>
        <taxon>Bacillota</taxon>
        <taxon>Erysipelotrichia</taxon>
        <taxon>Erysipelotrichales</taxon>
        <taxon>Erysipelotrichaceae</taxon>
        <taxon>Dubosiella</taxon>
    </lineage>
</organism>
<comment type="caution">
    <text evidence="1">The sequence shown here is derived from an EMBL/GenBank/DDBJ whole genome shotgun (WGS) entry which is preliminary data.</text>
</comment>
<dbReference type="EMBL" id="MPKA01000034">
    <property type="protein sequence ID" value="OLU47825.1"/>
    <property type="molecule type" value="Genomic_DNA"/>
</dbReference>
<protein>
    <submittedName>
        <fullName evidence="1">Uncharacterized protein</fullName>
    </submittedName>
</protein>